<organism evidence="2 3">
    <name type="scientific">Knufia peltigerae</name>
    <dbReference type="NCBI Taxonomy" id="1002370"/>
    <lineage>
        <taxon>Eukaryota</taxon>
        <taxon>Fungi</taxon>
        <taxon>Dikarya</taxon>
        <taxon>Ascomycota</taxon>
        <taxon>Pezizomycotina</taxon>
        <taxon>Eurotiomycetes</taxon>
        <taxon>Chaetothyriomycetidae</taxon>
        <taxon>Chaetothyriales</taxon>
        <taxon>Trichomeriaceae</taxon>
        <taxon>Knufia</taxon>
    </lineage>
</organism>
<evidence type="ECO:0000313" key="3">
    <source>
        <dbReference type="Proteomes" id="UP001172681"/>
    </source>
</evidence>
<sequence>MDKPHPAVESQGMNLESIHPSGTSTVQDIDINDTDVEALQKETACISQRAASVIPLEIPKPAPSHHLPTTVPFYDQQLLLSEIPLLPDIPDLRRLLYSGEEASFQREILSGLSTFQAVQHNGLSFDQQARKWLQEFCSGSE</sequence>
<keyword evidence="3" id="KW-1185">Reference proteome</keyword>
<name>A0AA39CZ57_9EURO</name>
<evidence type="ECO:0000313" key="2">
    <source>
        <dbReference type="EMBL" id="KAJ9639258.1"/>
    </source>
</evidence>
<comment type="caution">
    <text evidence="2">The sequence shown here is derived from an EMBL/GenBank/DDBJ whole genome shotgun (WGS) entry which is preliminary data.</text>
</comment>
<proteinExistence type="predicted"/>
<dbReference type="AlphaFoldDB" id="A0AA39CZ57"/>
<reference evidence="2" key="1">
    <citation type="submission" date="2022-10" db="EMBL/GenBank/DDBJ databases">
        <title>Culturing micro-colonial fungi from biological soil crusts in the Mojave desert and describing Neophaeococcomyces mojavensis, and introducing the new genera and species Taxawa tesnikishii.</title>
        <authorList>
            <person name="Kurbessoian T."/>
            <person name="Stajich J.E."/>
        </authorList>
    </citation>
    <scope>NUCLEOTIDE SEQUENCE</scope>
    <source>
        <strain evidence="2">TK_35</strain>
    </source>
</reference>
<dbReference type="Proteomes" id="UP001172681">
    <property type="component" value="Unassembled WGS sequence"/>
</dbReference>
<protein>
    <submittedName>
        <fullName evidence="2">Uncharacterized protein</fullName>
    </submittedName>
</protein>
<gene>
    <name evidence="2" type="ORF">H2204_003869</name>
</gene>
<feature type="region of interest" description="Disordered" evidence="1">
    <location>
        <begin position="1"/>
        <end position="26"/>
    </location>
</feature>
<accession>A0AA39CZ57</accession>
<dbReference type="EMBL" id="JAPDRN010000018">
    <property type="protein sequence ID" value="KAJ9639258.1"/>
    <property type="molecule type" value="Genomic_DNA"/>
</dbReference>
<evidence type="ECO:0000256" key="1">
    <source>
        <dbReference type="SAM" id="MobiDB-lite"/>
    </source>
</evidence>